<dbReference type="EC" id="2.7.13.3" evidence="6"/>
<dbReference type="SMART" id="SM00388">
    <property type="entry name" value="HisKA"/>
    <property type="match status" value="1"/>
</dbReference>
<feature type="domain" description="Histidine kinase" evidence="3">
    <location>
        <begin position="554"/>
        <end position="779"/>
    </location>
</feature>
<feature type="domain" description="PAC" evidence="5">
    <location>
        <begin position="347"/>
        <end position="404"/>
    </location>
</feature>
<dbReference type="InterPro" id="IPR000014">
    <property type="entry name" value="PAS"/>
</dbReference>
<dbReference type="PANTHER" id="PTHR43065">
    <property type="entry name" value="SENSOR HISTIDINE KINASE"/>
    <property type="match status" value="1"/>
</dbReference>
<dbReference type="Pfam" id="PF08448">
    <property type="entry name" value="PAS_4"/>
    <property type="match status" value="1"/>
</dbReference>
<evidence type="ECO:0000313" key="6">
    <source>
        <dbReference type="EMBL" id="VFU15720.1"/>
    </source>
</evidence>
<dbReference type="SUPFAM" id="SSF55785">
    <property type="entry name" value="PYP-like sensor domain (PAS domain)"/>
    <property type="match status" value="4"/>
</dbReference>
<dbReference type="CDD" id="cd00130">
    <property type="entry name" value="PAS"/>
    <property type="match status" value="4"/>
</dbReference>
<name>A0A485M2U1_9ZZZZ</name>
<feature type="domain" description="PAS" evidence="4">
    <location>
        <begin position="268"/>
        <end position="312"/>
    </location>
</feature>
<dbReference type="PROSITE" id="PS50113">
    <property type="entry name" value="PAC"/>
    <property type="match status" value="2"/>
</dbReference>
<dbReference type="PROSITE" id="PS50112">
    <property type="entry name" value="PAS"/>
    <property type="match status" value="2"/>
</dbReference>
<keyword evidence="6" id="KW-0808">Transferase</keyword>
<proteinExistence type="predicted"/>
<dbReference type="InterPro" id="IPR004358">
    <property type="entry name" value="Sig_transdc_His_kin-like_C"/>
</dbReference>
<dbReference type="InterPro" id="IPR036097">
    <property type="entry name" value="HisK_dim/P_sf"/>
</dbReference>
<dbReference type="InterPro" id="IPR000700">
    <property type="entry name" value="PAS-assoc_C"/>
</dbReference>
<dbReference type="AlphaFoldDB" id="A0A485M2U1"/>
<dbReference type="InterPro" id="IPR003594">
    <property type="entry name" value="HATPase_dom"/>
</dbReference>
<dbReference type="Pfam" id="PF02518">
    <property type="entry name" value="HATPase_c"/>
    <property type="match status" value="1"/>
</dbReference>
<dbReference type="GO" id="GO:0005524">
    <property type="term" value="F:ATP binding"/>
    <property type="evidence" value="ECO:0007669"/>
    <property type="project" value="UniProtKB-KW"/>
</dbReference>
<feature type="domain" description="PAS" evidence="4">
    <location>
        <begin position="416"/>
        <end position="474"/>
    </location>
</feature>
<evidence type="ECO:0000259" key="4">
    <source>
        <dbReference type="PROSITE" id="PS50112"/>
    </source>
</evidence>
<evidence type="ECO:0000259" key="3">
    <source>
        <dbReference type="PROSITE" id="PS50109"/>
    </source>
</evidence>
<dbReference type="Gene3D" id="3.30.450.20">
    <property type="entry name" value="PAS domain"/>
    <property type="match status" value="4"/>
</dbReference>
<keyword evidence="2" id="KW-0175">Coiled coil</keyword>
<dbReference type="GO" id="GO:0000155">
    <property type="term" value="F:phosphorelay sensor kinase activity"/>
    <property type="evidence" value="ECO:0007669"/>
    <property type="project" value="InterPro"/>
</dbReference>
<dbReference type="EMBL" id="CAADRM010000108">
    <property type="protein sequence ID" value="VFU15720.1"/>
    <property type="molecule type" value="Genomic_DNA"/>
</dbReference>
<evidence type="ECO:0000256" key="2">
    <source>
        <dbReference type="SAM" id="Coils"/>
    </source>
</evidence>
<feature type="domain" description="PAC" evidence="5">
    <location>
        <begin position="489"/>
        <end position="541"/>
    </location>
</feature>
<dbReference type="SUPFAM" id="SSF55874">
    <property type="entry name" value="ATPase domain of HSP90 chaperone/DNA topoisomerase II/histidine kinase"/>
    <property type="match status" value="1"/>
</dbReference>
<dbReference type="Gene3D" id="3.30.565.10">
    <property type="entry name" value="Histidine kinase-like ATPase, C-terminal domain"/>
    <property type="match status" value="1"/>
</dbReference>
<dbReference type="PANTHER" id="PTHR43065:SF42">
    <property type="entry name" value="TWO-COMPONENT SENSOR PPRA"/>
    <property type="match status" value="1"/>
</dbReference>
<sequence length="788" mass="87515">MQTTEEKGKRGTHKALHGSSGAEEVLDALGIGIVRLDSGFQITHVSDRAAGMLRKTRCELQGRPFEREVPGALAGRIFEGCRQALSRSVPVAGEFLWQEPPSCWISYRCLSRGKAFDLFLEDVTARKNAEEEACREERRARMTLEGIYDSVPVGMCILDTEMRVAMINGSLAAMFGSFAAKIAGRPLREVVPAFAHRIEQVSRSVVESGRPRFGVELESAPGTYGGPARTWISHYLPVADSEGKTAGVNIVLQNITELKETLNALRNSEERYRLLHDTMNQGVVEFDQGNRVVAANPAAEEITGLELGEMCGLSLHEIFSRFPEFHCEEDLQCLKNPVRDQAFVKENPIRNRVIGFRHPRLGQQRWASVDNIPRLLPGGDKPAGAFVIFSDITELKHAQEQLREAHARLEKKMRHDTIRLASAVEQAGEGIVLISPELVIEYVNPAFERFSGYHRDELVGRHIVSLGEYFMGDDYRDILARITDEQEPWTGHRKRRRKSGAIMEVDLTVSPVWDEEGAVINYVALVHDMTQEARLHEQMTEVQKIEALGRLAGGIAHELKNIFTPIVLNTETVLDDIDKDSHLHPMLEETKQAALLGNDLVKQIVAFSRRQVREKRPVDIASIVTEALAFLRSALPSTIEIHRRISEGLPRAMADPVQIKQVLINLGENAGHAMRSKGGLLDVNVARSFLNEEDALRISPDLAPGVYVRIMVRDTGEGMDDETLNCAFEPLFTTWKRAGGTGMGLAIARRIVMDHQGAITAWSRPGRGATFSILLPAIEGNAGTPRGV</sequence>
<feature type="coiled-coil region" evidence="2">
    <location>
        <begin position="248"/>
        <end position="275"/>
    </location>
</feature>
<dbReference type="InterPro" id="IPR035965">
    <property type="entry name" value="PAS-like_dom_sf"/>
</dbReference>
<dbReference type="PROSITE" id="PS50109">
    <property type="entry name" value="HIS_KIN"/>
    <property type="match status" value="1"/>
</dbReference>
<dbReference type="SMART" id="SM00387">
    <property type="entry name" value="HATPase_c"/>
    <property type="match status" value="1"/>
</dbReference>
<dbReference type="PRINTS" id="PR00344">
    <property type="entry name" value="BCTRLSENSOR"/>
</dbReference>
<gene>
    <name evidence="6" type="primary">virA</name>
    <name evidence="6" type="ORF">SCFA_440004</name>
</gene>
<dbReference type="Gene3D" id="1.10.287.130">
    <property type="match status" value="1"/>
</dbReference>
<keyword evidence="1" id="KW-0597">Phosphoprotein</keyword>
<dbReference type="InterPro" id="IPR036890">
    <property type="entry name" value="HATPase_C_sf"/>
</dbReference>
<organism evidence="6">
    <name type="scientific">anaerobic digester metagenome</name>
    <dbReference type="NCBI Taxonomy" id="1263854"/>
    <lineage>
        <taxon>unclassified sequences</taxon>
        <taxon>metagenomes</taxon>
        <taxon>ecological metagenomes</taxon>
    </lineage>
</organism>
<dbReference type="InterPro" id="IPR013656">
    <property type="entry name" value="PAS_4"/>
</dbReference>
<protein>
    <submittedName>
        <fullName evidence="6">Wide host range VirA protein</fullName>
        <ecNumber evidence="6">2.7.13.3</ecNumber>
    </submittedName>
</protein>
<dbReference type="SMART" id="SM00086">
    <property type="entry name" value="PAC"/>
    <property type="match status" value="2"/>
</dbReference>
<accession>A0A485M2U1</accession>
<dbReference type="InterPro" id="IPR005467">
    <property type="entry name" value="His_kinase_dom"/>
</dbReference>
<dbReference type="Pfam" id="PF13188">
    <property type="entry name" value="PAS_8"/>
    <property type="match status" value="1"/>
</dbReference>
<dbReference type="Pfam" id="PF13426">
    <property type="entry name" value="PAS_9"/>
    <property type="match status" value="1"/>
</dbReference>
<reference evidence="6" key="1">
    <citation type="submission" date="2019-03" db="EMBL/GenBank/DDBJ databases">
        <authorList>
            <person name="Hao L."/>
        </authorList>
    </citation>
    <scope>NUCLEOTIDE SEQUENCE</scope>
</reference>
<dbReference type="InterPro" id="IPR001610">
    <property type="entry name" value="PAC"/>
</dbReference>
<dbReference type="SUPFAM" id="SSF47384">
    <property type="entry name" value="Homodimeric domain of signal transducing histidine kinase"/>
    <property type="match status" value="1"/>
</dbReference>
<evidence type="ECO:0000259" key="5">
    <source>
        <dbReference type="PROSITE" id="PS50113"/>
    </source>
</evidence>
<dbReference type="NCBIfam" id="TIGR00229">
    <property type="entry name" value="sensory_box"/>
    <property type="match status" value="3"/>
</dbReference>
<dbReference type="SMART" id="SM00091">
    <property type="entry name" value="PAS"/>
    <property type="match status" value="4"/>
</dbReference>
<dbReference type="CDD" id="cd00082">
    <property type="entry name" value="HisKA"/>
    <property type="match status" value="1"/>
</dbReference>
<dbReference type="InterPro" id="IPR003661">
    <property type="entry name" value="HisK_dim/P_dom"/>
</dbReference>
<evidence type="ECO:0000256" key="1">
    <source>
        <dbReference type="ARBA" id="ARBA00022553"/>
    </source>
</evidence>